<feature type="signal peptide" evidence="4">
    <location>
        <begin position="1"/>
        <end position="17"/>
    </location>
</feature>
<dbReference type="InterPro" id="IPR043129">
    <property type="entry name" value="ATPase_NBD"/>
</dbReference>
<name>A0A1J4KB44_9EUKA</name>
<dbReference type="GO" id="GO:0034663">
    <property type="term" value="C:endoplasmic reticulum chaperone complex"/>
    <property type="evidence" value="ECO:0007669"/>
    <property type="project" value="TreeGrafter"/>
</dbReference>
<evidence type="ECO:0008006" key="7">
    <source>
        <dbReference type="Google" id="ProtNLM"/>
    </source>
</evidence>
<evidence type="ECO:0000313" key="6">
    <source>
        <dbReference type="Proteomes" id="UP000179807"/>
    </source>
</evidence>
<feature type="chain" id="PRO_5012249945" description="DnaK protein" evidence="4">
    <location>
        <begin position="18"/>
        <end position="563"/>
    </location>
</feature>
<dbReference type="PANTHER" id="PTHR45639">
    <property type="entry name" value="HSC70CB, ISOFORM G-RELATED"/>
    <property type="match status" value="1"/>
</dbReference>
<keyword evidence="3" id="KW-0143">Chaperone</keyword>
<evidence type="ECO:0000256" key="4">
    <source>
        <dbReference type="SAM" id="SignalP"/>
    </source>
</evidence>
<keyword evidence="1" id="KW-0547">Nucleotide-binding</keyword>
<dbReference type="PRINTS" id="PR00301">
    <property type="entry name" value="HEATSHOCK70"/>
</dbReference>
<dbReference type="Gene3D" id="3.90.640.10">
    <property type="entry name" value="Actin, Chain A, domain 4"/>
    <property type="match status" value="1"/>
</dbReference>
<reference evidence="5" key="1">
    <citation type="submission" date="2016-10" db="EMBL/GenBank/DDBJ databases">
        <authorList>
            <person name="Benchimol M."/>
            <person name="Almeida L.G."/>
            <person name="Vasconcelos A.T."/>
            <person name="Perreira-Neves A."/>
            <person name="Rosa I.A."/>
            <person name="Tasca T."/>
            <person name="Bogo M.R."/>
            <person name="de Souza W."/>
        </authorList>
    </citation>
    <scope>NUCLEOTIDE SEQUENCE [LARGE SCALE GENOMIC DNA]</scope>
    <source>
        <strain evidence="5">K</strain>
    </source>
</reference>
<dbReference type="InterPro" id="IPR013126">
    <property type="entry name" value="Hsp_70_fam"/>
</dbReference>
<evidence type="ECO:0000256" key="2">
    <source>
        <dbReference type="ARBA" id="ARBA00022840"/>
    </source>
</evidence>
<evidence type="ECO:0000256" key="3">
    <source>
        <dbReference type="ARBA" id="ARBA00023186"/>
    </source>
</evidence>
<comment type="caution">
    <text evidence="5">The sequence shown here is derived from an EMBL/GenBank/DDBJ whole genome shotgun (WGS) entry which is preliminary data.</text>
</comment>
<dbReference type="OrthoDB" id="10262720at2759"/>
<dbReference type="Pfam" id="PF00012">
    <property type="entry name" value="HSP70"/>
    <property type="match status" value="1"/>
</dbReference>
<keyword evidence="6" id="KW-1185">Reference proteome</keyword>
<dbReference type="GO" id="GO:0140662">
    <property type="term" value="F:ATP-dependent protein folding chaperone"/>
    <property type="evidence" value="ECO:0007669"/>
    <property type="project" value="InterPro"/>
</dbReference>
<dbReference type="PANTHER" id="PTHR45639:SF3">
    <property type="entry name" value="HYPOXIA UP-REGULATED PROTEIN 1"/>
    <property type="match status" value="1"/>
</dbReference>
<dbReference type="Proteomes" id="UP000179807">
    <property type="component" value="Unassembled WGS sequence"/>
</dbReference>
<evidence type="ECO:0000313" key="5">
    <source>
        <dbReference type="EMBL" id="OHT06910.1"/>
    </source>
</evidence>
<protein>
    <recommendedName>
        <fullName evidence="7">DnaK protein</fullName>
    </recommendedName>
</protein>
<dbReference type="EMBL" id="MLAK01000711">
    <property type="protein sequence ID" value="OHT06910.1"/>
    <property type="molecule type" value="Genomic_DNA"/>
</dbReference>
<dbReference type="SUPFAM" id="SSF53067">
    <property type="entry name" value="Actin-like ATPase domain"/>
    <property type="match status" value="1"/>
</dbReference>
<dbReference type="Gene3D" id="3.30.30.30">
    <property type="match status" value="1"/>
</dbReference>
<proteinExistence type="predicted"/>
<organism evidence="5 6">
    <name type="scientific">Tritrichomonas foetus</name>
    <dbReference type="NCBI Taxonomy" id="1144522"/>
    <lineage>
        <taxon>Eukaryota</taxon>
        <taxon>Metamonada</taxon>
        <taxon>Parabasalia</taxon>
        <taxon>Tritrichomonadida</taxon>
        <taxon>Tritrichomonadidae</taxon>
        <taxon>Tritrichomonas</taxon>
    </lineage>
</organism>
<dbReference type="Gene3D" id="3.30.420.40">
    <property type="match status" value="2"/>
</dbReference>
<dbReference type="RefSeq" id="XP_068360046.1">
    <property type="nucleotide sequence ID" value="XM_068504037.1"/>
</dbReference>
<dbReference type="GO" id="GO:0005524">
    <property type="term" value="F:ATP binding"/>
    <property type="evidence" value="ECO:0007669"/>
    <property type="project" value="UniProtKB-KW"/>
</dbReference>
<keyword evidence="4" id="KW-0732">Signal</keyword>
<evidence type="ECO:0000256" key="1">
    <source>
        <dbReference type="ARBA" id="ARBA00022741"/>
    </source>
</evidence>
<dbReference type="GO" id="GO:0030968">
    <property type="term" value="P:endoplasmic reticulum unfolded protein response"/>
    <property type="evidence" value="ECO:0007669"/>
    <property type="project" value="TreeGrafter"/>
</dbReference>
<sequence>MFFFSFISFIFSASIIGIDLGSQYLKLAEATLSGFPKPFHVNGMKSTIPSAAAFKPTEKAPPFSKDDFNDIELTIGQQALKLLIKNESLGYRFLPFAVSRENYTNGCIADPKQTLALYLYNLLRSSEISVGVAIAVPAYWTNPQRVAVVQACQMINFPLINMMTDATAVAALFSSTRSGFFKNEAYKVLFVDIGATKVECYGLAFKWVDDKTDVLQTTVTYSEKAGGHFMTKLVAQAKNVSLKKAEKILNLMTSEELREIIKPQIDIIERVIFDCYNKSKSIFKTLNESPSFDEVQMLGFLSQKPLFSEIVKKVTNIQLVKHDLNPTEAISYGSVYATSVSYGLSPYPPGIVTQVPFVSMNVTCGDTSIYCVKDEMRCNSEIMEIGTEACQIVTITADPKDIPEGSSPIMAQYRLKNLTNLHFDKDSKGLGRFTMNNPYPAIRKIEWCSGLDCQPIDFEPYFANIAHLNESVRFISNYQDADSIRFEKSNLLGKIALLLDSIDLQINGQNEIFVELTNDFLKNYKEAKELHESGQLRNKSNEELKDLLNTINEIAKSLGIKPE</sequence>
<dbReference type="VEuPathDB" id="TrichDB:TRFO_24942"/>
<dbReference type="GeneID" id="94838741"/>
<gene>
    <name evidence="5" type="ORF">TRFO_24942</name>
</gene>
<keyword evidence="2" id="KW-0067">ATP-binding</keyword>
<dbReference type="AlphaFoldDB" id="A0A1J4KB44"/>
<accession>A0A1J4KB44</accession>